<dbReference type="AlphaFoldDB" id="A0A511YK89"/>
<accession>A0A511YK89</accession>
<reference evidence="1 2" key="1">
    <citation type="submission" date="2019-07" db="EMBL/GenBank/DDBJ databases">
        <title>Whole genome shotgun sequence of Chryseobacterium hagamense NBRC 105253.</title>
        <authorList>
            <person name="Hosoyama A."/>
            <person name="Uohara A."/>
            <person name="Ohji S."/>
            <person name="Ichikawa N."/>
        </authorList>
    </citation>
    <scope>NUCLEOTIDE SEQUENCE [LARGE SCALE GENOMIC DNA]</scope>
    <source>
        <strain evidence="1 2">NBRC 105253</strain>
    </source>
</reference>
<dbReference type="Proteomes" id="UP000321863">
    <property type="component" value="Unassembled WGS sequence"/>
</dbReference>
<dbReference type="Pfam" id="PF13310">
    <property type="entry name" value="Virulence_RhuM"/>
    <property type="match status" value="1"/>
</dbReference>
<evidence type="ECO:0008006" key="3">
    <source>
        <dbReference type="Google" id="ProtNLM"/>
    </source>
</evidence>
<gene>
    <name evidence="1" type="ORF">CHA01nite_13570</name>
</gene>
<evidence type="ECO:0000313" key="1">
    <source>
        <dbReference type="EMBL" id="GEN75617.1"/>
    </source>
</evidence>
<dbReference type="EMBL" id="BJYJ01000004">
    <property type="protein sequence ID" value="GEN75617.1"/>
    <property type="molecule type" value="Genomic_DNA"/>
</dbReference>
<sequence>MIEWISRLDSFLSFNEYDLLKDSGKVSSSIAKKLAETQYEKFRTVQDKEYKSDFDRMIHSTKISDNIPKTLKTGKKGNV</sequence>
<name>A0A511YK89_9FLAO</name>
<comment type="caution">
    <text evidence="1">The sequence shown here is derived from an EMBL/GenBank/DDBJ whole genome shotgun (WGS) entry which is preliminary data.</text>
</comment>
<organism evidence="1 2">
    <name type="scientific">Chryseobacterium hagamense</name>
    <dbReference type="NCBI Taxonomy" id="395935"/>
    <lineage>
        <taxon>Bacteria</taxon>
        <taxon>Pseudomonadati</taxon>
        <taxon>Bacteroidota</taxon>
        <taxon>Flavobacteriia</taxon>
        <taxon>Flavobacteriales</taxon>
        <taxon>Weeksellaceae</taxon>
        <taxon>Chryseobacterium group</taxon>
        <taxon>Chryseobacterium</taxon>
    </lineage>
</organism>
<protein>
    <recommendedName>
        <fullName evidence="3">Virulence protein</fullName>
    </recommendedName>
</protein>
<dbReference type="InterPro" id="IPR011204">
    <property type="entry name" value="Virulence_RhuM-like"/>
</dbReference>
<keyword evidence="2" id="KW-1185">Reference proteome</keyword>
<proteinExistence type="predicted"/>
<dbReference type="RefSeq" id="WP_307725980.1">
    <property type="nucleotide sequence ID" value="NZ_BJYJ01000004.1"/>
</dbReference>
<evidence type="ECO:0000313" key="2">
    <source>
        <dbReference type="Proteomes" id="UP000321863"/>
    </source>
</evidence>